<comment type="function">
    <text evidence="7">Catalyzes the NADPH-dependent reduction of L-glutamate 5-phosphate into L-glutamate 5-semialdehyde and phosphate. The product spontaneously undergoes cyclization to form 1-pyrroline-5-carboxylate.</text>
</comment>
<dbReference type="Proteomes" id="UP000288395">
    <property type="component" value="Unassembled WGS sequence"/>
</dbReference>
<dbReference type="InterPro" id="IPR015590">
    <property type="entry name" value="Aldehyde_DH_dom"/>
</dbReference>
<dbReference type="Gene3D" id="3.40.309.10">
    <property type="entry name" value="Aldehyde Dehydrogenase, Chain A, domain 2"/>
    <property type="match status" value="1"/>
</dbReference>
<comment type="caution">
    <text evidence="9">The sequence shown here is derived from an EMBL/GenBank/DDBJ whole genome shotgun (WGS) entry which is preliminary data.</text>
</comment>
<gene>
    <name evidence="7" type="primary">proA</name>
    <name evidence="9" type="ORF">CWE08_08675</name>
</gene>
<evidence type="ECO:0000256" key="5">
    <source>
        <dbReference type="ARBA" id="ARBA00023002"/>
    </source>
</evidence>
<dbReference type="PANTHER" id="PTHR11063:SF8">
    <property type="entry name" value="DELTA-1-PYRROLINE-5-CARBOXYLATE SYNTHASE"/>
    <property type="match status" value="1"/>
</dbReference>
<dbReference type="SUPFAM" id="SSF53720">
    <property type="entry name" value="ALDH-like"/>
    <property type="match status" value="1"/>
</dbReference>
<evidence type="ECO:0000256" key="2">
    <source>
        <dbReference type="ARBA" id="ARBA00022605"/>
    </source>
</evidence>
<dbReference type="EC" id="1.2.1.41" evidence="7"/>
<proteinExistence type="inferred from homology"/>
<reference evidence="10" key="1">
    <citation type="journal article" date="2018" name="Front. Microbiol.">
        <title>Genome-Based Analysis Reveals the Taxonomy and Diversity of the Family Idiomarinaceae.</title>
        <authorList>
            <person name="Liu Y."/>
            <person name="Lai Q."/>
            <person name="Shao Z."/>
        </authorList>
    </citation>
    <scope>NUCLEOTIDE SEQUENCE [LARGE SCALE GENOMIC DNA]</scope>
    <source>
        <strain evidence="10">GBPy7</strain>
    </source>
</reference>
<evidence type="ECO:0000256" key="6">
    <source>
        <dbReference type="ARBA" id="ARBA00049024"/>
    </source>
</evidence>
<name>A0A432VU92_9GAMM</name>
<feature type="domain" description="Aldehyde dehydrogenase" evidence="8">
    <location>
        <begin position="7"/>
        <end position="288"/>
    </location>
</feature>
<dbReference type="FunFam" id="3.40.309.10:FF:000006">
    <property type="entry name" value="Gamma-glutamyl phosphate reductase"/>
    <property type="match status" value="1"/>
</dbReference>
<dbReference type="PANTHER" id="PTHR11063">
    <property type="entry name" value="GLUTAMATE SEMIALDEHYDE DEHYDROGENASE"/>
    <property type="match status" value="1"/>
</dbReference>
<dbReference type="GO" id="GO:0055129">
    <property type="term" value="P:L-proline biosynthetic process"/>
    <property type="evidence" value="ECO:0007669"/>
    <property type="project" value="UniProtKB-UniRule"/>
</dbReference>
<dbReference type="GO" id="GO:0050661">
    <property type="term" value="F:NADP binding"/>
    <property type="evidence" value="ECO:0007669"/>
    <property type="project" value="InterPro"/>
</dbReference>
<dbReference type="OrthoDB" id="9809970at2"/>
<dbReference type="InterPro" id="IPR016162">
    <property type="entry name" value="Ald_DH_N"/>
</dbReference>
<comment type="pathway">
    <text evidence="1 7">Amino-acid biosynthesis; L-proline biosynthesis; L-glutamate 5-semialdehyde from L-glutamate: step 2/2.</text>
</comment>
<evidence type="ECO:0000313" key="10">
    <source>
        <dbReference type="Proteomes" id="UP000288395"/>
    </source>
</evidence>
<protein>
    <recommendedName>
        <fullName evidence="7">Gamma-glutamyl phosphate reductase</fullName>
        <shortName evidence="7">GPR</shortName>
        <ecNumber evidence="7">1.2.1.41</ecNumber>
    </recommendedName>
    <alternativeName>
        <fullName evidence="7">Glutamate-5-semialdehyde dehydrogenase</fullName>
    </alternativeName>
    <alternativeName>
        <fullName evidence="7">Glutamyl-gamma-semialdehyde dehydrogenase</fullName>
        <shortName evidence="7">GSA dehydrogenase</shortName>
    </alternativeName>
</protein>
<keyword evidence="5 7" id="KW-0560">Oxidoreductase</keyword>
<dbReference type="RefSeq" id="WP_126767545.1">
    <property type="nucleotide sequence ID" value="NZ_PIPJ01000006.1"/>
</dbReference>
<comment type="catalytic activity">
    <reaction evidence="6 7">
        <text>L-glutamate 5-semialdehyde + phosphate + NADP(+) = L-glutamyl 5-phosphate + NADPH + H(+)</text>
        <dbReference type="Rhea" id="RHEA:19541"/>
        <dbReference type="ChEBI" id="CHEBI:15378"/>
        <dbReference type="ChEBI" id="CHEBI:43474"/>
        <dbReference type="ChEBI" id="CHEBI:57783"/>
        <dbReference type="ChEBI" id="CHEBI:58066"/>
        <dbReference type="ChEBI" id="CHEBI:58274"/>
        <dbReference type="ChEBI" id="CHEBI:58349"/>
        <dbReference type="EC" id="1.2.1.41"/>
    </reaction>
</comment>
<dbReference type="AlphaFoldDB" id="A0A432VU92"/>
<dbReference type="InterPro" id="IPR016161">
    <property type="entry name" value="Ald_DH/histidinol_DH"/>
</dbReference>
<dbReference type="Pfam" id="PF00171">
    <property type="entry name" value="Aldedh"/>
    <property type="match status" value="1"/>
</dbReference>
<keyword evidence="7" id="KW-0963">Cytoplasm</keyword>
<evidence type="ECO:0000256" key="1">
    <source>
        <dbReference type="ARBA" id="ARBA00004985"/>
    </source>
</evidence>
<evidence type="ECO:0000256" key="7">
    <source>
        <dbReference type="HAMAP-Rule" id="MF_00412"/>
    </source>
</evidence>
<dbReference type="InterPro" id="IPR012134">
    <property type="entry name" value="Glu-5-SA_DH"/>
</dbReference>
<dbReference type="HAMAP" id="MF_00412">
    <property type="entry name" value="ProA"/>
    <property type="match status" value="1"/>
</dbReference>
<comment type="similarity">
    <text evidence="7">Belongs to the gamma-glutamyl phosphate reductase family.</text>
</comment>
<evidence type="ECO:0000256" key="3">
    <source>
        <dbReference type="ARBA" id="ARBA00022650"/>
    </source>
</evidence>
<dbReference type="InterPro" id="IPR000965">
    <property type="entry name" value="GPR_dom"/>
</dbReference>
<keyword evidence="4 7" id="KW-0521">NADP</keyword>
<dbReference type="GO" id="GO:0005737">
    <property type="term" value="C:cytoplasm"/>
    <property type="evidence" value="ECO:0007669"/>
    <property type="project" value="UniProtKB-SubCell"/>
</dbReference>
<evidence type="ECO:0000256" key="4">
    <source>
        <dbReference type="ARBA" id="ARBA00022857"/>
    </source>
</evidence>
<organism evidence="9 10">
    <name type="scientific">Aliidiomarina iranensis</name>
    <dbReference type="NCBI Taxonomy" id="1434071"/>
    <lineage>
        <taxon>Bacteria</taxon>
        <taxon>Pseudomonadati</taxon>
        <taxon>Pseudomonadota</taxon>
        <taxon>Gammaproteobacteria</taxon>
        <taxon>Alteromonadales</taxon>
        <taxon>Idiomarinaceae</taxon>
        <taxon>Aliidiomarina</taxon>
    </lineage>
</organism>
<dbReference type="CDD" id="cd07079">
    <property type="entry name" value="ALDH_F18-19_ProA-GPR"/>
    <property type="match status" value="1"/>
</dbReference>
<dbReference type="NCBIfam" id="NF001221">
    <property type="entry name" value="PRK00197.1"/>
    <property type="match status" value="1"/>
</dbReference>
<dbReference type="InterPro" id="IPR016163">
    <property type="entry name" value="Ald_DH_C"/>
</dbReference>
<evidence type="ECO:0000313" key="9">
    <source>
        <dbReference type="EMBL" id="RUO19979.1"/>
    </source>
</evidence>
<dbReference type="Gene3D" id="3.40.605.10">
    <property type="entry name" value="Aldehyde Dehydrogenase, Chain A, domain 1"/>
    <property type="match status" value="1"/>
</dbReference>
<sequence length="422" mass="45707">MSNQISNSELATEISKRAAKAARSIATLSTEDKNAALQRMADAIRAQQEKILLANAEDLREGEAKGLDAAMMDRLALDADRIEDMAKAIEEIIALPDPVGESYLLEERPNGMRIDKMRIPLGVICMIYEARPNVTADAGALCFKSGNAVILRCGREAIGTSKVIAEAMHSAIEASGLPKDVVTVVPTPDRDLMAELLKQSDYIDLVIPRGGEGLIHYVSDNSKIPVIQHYKGVCHLYVDKDADLDKALALLLNGKTQRTGVCNALEGLLVHSEVADKFLPMAATALAEKNVKIHACSGSLEYFEDAEHIADDAFGEEYLALEIAVRKVNDYDHAVEHLHQFSSGHTDVICTENEQTARKFIADIDSAVTMWNTSSRFSDGGQLGLGAEIGISTSKLHAYGPMGLQSLTTEKFVVTGNGQVRS</sequence>
<accession>A0A432VU92</accession>
<dbReference type="PIRSF" id="PIRSF000151">
    <property type="entry name" value="GPR"/>
    <property type="match status" value="1"/>
</dbReference>
<keyword evidence="10" id="KW-1185">Reference proteome</keyword>
<dbReference type="GO" id="GO:0004350">
    <property type="term" value="F:glutamate-5-semialdehyde dehydrogenase activity"/>
    <property type="evidence" value="ECO:0007669"/>
    <property type="project" value="UniProtKB-UniRule"/>
</dbReference>
<keyword evidence="2 7" id="KW-0028">Amino-acid biosynthesis</keyword>
<dbReference type="EMBL" id="PIPJ01000006">
    <property type="protein sequence ID" value="RUO19979.1"/>
    <property type="molecule type" value="Genomic_DNA"/>
</dbReference>
<keyword evidence="3 7" id="KW-0641">Proline biosynthesis</keyword>
<evidence type="ECO:0000259" key="8">
    <source>
        <dbReference type="Pfam" id="PF00171"/>
    </source>
</evidence>
<dbReference type="UniPathway" id="UPA00098">
    <property type="reaction ID" value="UER00360"/>
</dbReference>
<dbReference type="NCBIfam" id="TIGR00407">
    <property type="entry name" value="proA"/>
    <property type="match status" value="1"/>
</dbReference>
<comment type="subcellular location">
    <subcellularLocation>
        <location evidence="7">Cytoplasm</location>
    </subcellularLocation>
</comment>